<proteinExistence type="predicted"/>
<keyword evidence="1" id="KW-0853">WD repeat</keyword>
<evidence type="ECO:0000313" key="5">
    <source>
        <dbReference type="EMBL" id="KZT61545.1"/>
    </source>
</evidence>
<reference evidence="5 6" key="1">
    <citation type="journal article" date="2016" name="Mol. Biol. Evol.">
        <title>Comparative Genomics of Early-Diverging Mushroom-Forming Fungi Provides Insights into the Origins of Lignocellulose Decay Capabilities.</title>
        <authorList>
            <person name="Nagy L.G."/>
            <person name="Riley R."/>
            <person name="Tritt A."/>
            <person name="Adam C."/>
            <person name="Daum C."/>
            <person name="Floudas D."/>
            <person name="Sun H."/>
            <person name="Yadav J.S."/>
            <person name="Pangilinan J."/>
            <person name="Larsson K.H."/>
            <person name="Matsuura K."/>
            <person name="Barry K."/>
            <person name="Labutti K."/>
            <person name="Kuo R."/>
            <person name="Ohm R.A."/>
            <person name="Bhattacharya S.S."/>
            <person name="Shirouzu T."/>
            <person name="Yoshinaga Y."/>
            <person name="Martin F.M."/>
            <person name="Grigoriev I.V."/>
            <person name="Hibbett D.S."/>
        </authorList>
    </citation>
    <scope>NUCLEOTIDE SEQUENCE [LARGE SCALE GENOMIC DNA]</scope>
    <source>
        <strain evidence="5 6">HHB12733</strain>
    </source>
</reference>
<feature type="repeat" description="WD" evidence="1">
    <location>
        <begin position="308"/>
        <end position="339"/>
    </location>
</feature>
<protein>
    <submittedName>
        <fullName evidence="5">Utp21-domain-containing protein</fullName>
    </submittedName>
</protein>
<dbReference type="PANTHER" id="PTHR22840:SF12">
    <property type="entry name" value="WD REPEAT-CONTAINING PROTEIN 36"/>
    <property type="match status" value="1"/>
</dbReference>
<feature type="repeat" description="WD" evidence="1">
    <location>
        <begin position="607"/>
        <end position="648"/>
    </location>
</feature>
<dbReference type="EMBL" id="KV423922">
    <property type="protein sequence ID" value="KZT61545.1"/>
    <property type="molecule type" value="Genomic_DNA"/>
</dbReference>
<evidence type="ECO:0000256" key="2">
    <source>
        <dbReference type="SAM" id="MobiDB-lite"/>
    </source>
</evidence>
<dbReference type="GO" id="GO:0006364">
    <property type="term" value="P:rRNA processing"/>
    <property type="evidence" value="ECO:0007669"/>
    <property type="project" value="InterPro"/>
</dbReference>
<feature type="domain" description="WDR36/Utp21 N-terminal" evidence="4">
    <location>
        <begin position="64"/>
        <end position="342"/>
    </location>
</feature>
<evidence type="ECO:0000259" key="4">
    <source>
        <dbReference type="Pfam" id="PF25171"/>
    </source>
</evidence>
<keyword evidence="6" id="KW-1185">Reference proteome</keyword>
<dbReference type="PANTHER" id="PTHR22840">
    <property type="entry name" value="WD REPEAT-CONTAINING PROTEIN 36"/>
    <property type="match status" value="1"/>
</dbReference>
<dbReference type="InterPro" id="IPR011047">
    <property type="entry name" value="Quinoprotein_ADH-like_sf"/>
</dbReference>
<evidence type="ECO:0000259" key="3">
    <source>
        <dbReference type="Pfam" id="PF04192"/>
    </source>
</evidence>
<dbReference type="SMART" id="SM00320">
    <property type="entry name" value="WD40"/>
    <property type="match status" value="10"/>
</dbReference>
<dbReference type="InterPro" id="IPR015943">
    <property type="entry name" value="WD40/YVTN_repeat-like_dom_sf"/>
</dbReference>
<dbReference type="InterPro" id="IPR059157">
    <property type="entry name" value="WDR36-Utp21_N"/>
</dbReference>
<dbReference type="Pfam" id="PF25171">
    <property type="entry name" value="Beta-prop_WDR36-Utp21_1st"/>
    <property type="match status" value="1"/>
</dbReference>
<dbReference type="InParanoid" id="A0A165J9B5"/>
<dbReference type="GO" id="GO:0034388">
    <property type="term" value="C:Pwp2p-containing subcomplex of 90S preribosome"/>
    <property type="evidence" value="ECO:0007669"/>
    <property type="project" value="TreeGrafter"/>
</dbReference>
<feature type="domain" description="WDR36/Utp21 C-terminal" evidence="3">
    <location>
        <begin position="734"/>
        <end position="933"/>
    </location>
</feature>
<dbReference type="GO" id="GO:0032040">
    <property type="term" value="C:small-subunit processome"/>
    <property type="evidence" value="ECO:0007669"/>
    <property type="project" value="InterPro"/>
</dbReference>
<dbReference type="Gene3D" id="2.130.10.10">
    <property type="entry name" value="YVTN repeat-like/Quinoprotein amine dehydrogenase"/>
    <property type="match status" value="2"/>
</dbReference>
<dbReference type="InterPro" id="IPR001680">
    <property type="entry name" value="WD40_rpt"/>
</dbReference>
<dbReference type="AlphaFoldDB" id="A0A165J9B5"/>
<dbReference type="STRING" id="1353952.A0A165J9B5"/>
<evidence type="ECO:0000256" key="1">
    <source>
        <dbReference type="PROSITE-ProRule" id="PRU00221"/>
    </source>
</evidence>
<dbReference type="Pfam" id="PF25168">
    <property type="entry name" value="Beta-prop_WDR36-Utp21_2nd"/>
    <property type="match status" value="1"/>
</dbReference>
<accession>A0A165J9B5</accession>
<dbReference type="SUPFAM" id="SSF50998">
    <property type="entry name" value="Quinoprotein alcohol dehydrogenase-like"/>
    <property type="match status" value="1"/>
</dbReference>
<dbReference type="PROSITE" id="PS50294">
    <property type="entry name" value="WD_REPEATS_REGION"/>
    <property type="match status" value="1"/>
</dbReference>
<dbReference type="Pfam" id="PF04192">
    <property type="entry name" value="Utp21"/>
    <property type="match status" value="1"/>
</dbReference>
<evidence type="ECO:0000313" key="6">
    <source>
        <dbReference type="Proteomes" id="UP000076842"/>
    </source>
</evidence>
<feature type="region of interest" description="Disordered" evidence="2">
    <location>
        <begin position="1"/>
        <end position="28"/>
    </location>
</feature>
<name>A0A165J9B5_9BASI</name>
<dbReference type="Proteomes" id="UP000076842">
    <property type="component" value="Unassembled WGS sequence"/>
</dbReference>
<organism evidence="5 6">
    <name type="scientific">Calocera cornea HHB12733</name>
    <dbReference type="NCBI Taxonomy" id="1353952"/>
    <lineage>
        <taxon>Eukaryota</taxon>
        <taxon>Fungi</taxon>
        <taxon>Dikarya</taxon>
        <taxon>Basidiomycota</taxon>
        <taxon>Agaricomycotina</taxon>
        <taxon>Dacrymycetes</taxon>
        <taxon>Dacrymycetales</taxon>
        <taxon>Dacrymycetaceae</taxon>
        <taxon>Calocera</taxon>
    </lineage>
</organism>
<sequence>MDVDDPLSPPAKRAKTTATPSSKPRPRPSIFAPFRALGLVTNHVPLAIQMRSYKGSTEGPQMHILTCIGQSWLLWEGGRMRLLFVGTEAERPISALAFDAADGDYIWAAAGPHLIKYHRGKEVSRITSPGEVSLSQILCFGSQILALSEDGTKLFIWHTPANELYTTVDFPPDFTATHLFHPATYLNKVLVGSSQGSLQLWNIRTRTLLFTFAATRFSQAAAATPAAVTCMVQSPAVDVIAVGFASGQAVIYNIRSDEAIMKLSMASGSIRAMAFRTDGEPILATASSTGQIATWDLSKSARLVHLSRTAHGAGVTSLYFVPGQPLLLSAGEDNSVKQWIFDSPLVPPRYLKGRSGHSRAPHLIRYYGHDGKNILTASADRSLRCISVVRDSRSFELSQGSIEKKASAMHISADELKLPPAIAMSFSETRAKDWDDVLTGHGEAGARSWWLLEKRMGKFNFGTGSKGSGPSVSGIRAVCVSACGNFGLAGTEEGGVGMWNLQSGILRKTFDLTKPVKGEKKRKLKSSERIVTGVATDALNRVVVVSTAAGTLHFFDFHTTEPQRIVTLPSGAAAVVLHRGNNLLAVNCDDLTVRVVDIETQRTVRELRGFRGKVLDLAFSPDSRWLITTSLDSIIRTFDIPSGRLIDAFRVSSIATSLSFSPTADFLATSHVDSVGVYLWTNRAQFTEVVTKTLDENDVIELDLPSMQGVDEAEALEALEGDVLPPSDIYATPQQLADGLVTLTLLPRSRWQTLLNLDIIQQRNKPKEPPKPPEKAPFFLPTLPGTEQRFALDEQAPETTRGKRRLTSGLVTAVESEFVRRLEEEQKDGEYEGFFNYVKSLSPAAIDLELRSLVSMKHLSLFILALTQRLSTHRDFEAVQTFVNVFLRIHGDVLIANEEMTSPLQKLAEVEKRESERVLELITSSLGTLSFVRQVA</sequence>
<dbReference type="OrthoDB" id="10250769at2759"/>
<gene>
    <name evidence="5" type="ORF">CALCODRAFT_491070</name>
</gene>
<dbReference type="FunCoup" id="A0A165J9B5">
    <property type="interactions" value="812"/>
</dbReference>
<dbReference type="InterPro" id="IPR007319">
    <property type="entry name" value="WDR36/Utp21_C"/>
</dbReference>
<dbReference type="PROSITE" id="PS50082">
    <property type="entry name" value="WD_REPEATS_2"/>
    <property type="match status" value="2"/>
</dbReference>